<reference evidence="2" key="1">
    <citation type="journal article" date="2023" name="Science">
        <title>Genome structures resolve the early diversification of teleost fishes.</title>
        <authorList>
            <person name="Parey E."/>
            <person name="Louis A."/>
            <person name="Montfort J."/>
            <person name="Bouchez O."/>
            <person name="Roques C."/>
            <person name="Iampietro C."/>
            <person name="Lluch J."/>
            <person name="Castinel A."/>
            <person name="Donnadieu C."/>
            <person name="Desvignes T."/>
            <person name="Floi Bucao C."/>
            <person name="Jouanno E."/>
            <person name="Wen M."/>
            <person name="Mejri S."/>
            <person name="Dirks R."/>
            <person name="Jansen H."/>
            <person name="Henkel C."/>
            <person name="Chen W.J."/>
            <person name="Zahm M."/>
            <person name="Cabau C."/>
            <person name="Klopp C."/>
            <person name="Thompson A.W."/>
            <person name="Robinson-Rechavi M."/>
            <person name="Braasch I."/>
            <person name="Lecointre G."/>
            <person name="Bobe J."/>
            <person name="Postlethwait J.H."/>
            <person name="Berthelot C."/>
            <person name="Roest Crollius H."/>
            <person name="Guiguen Y."/>
        </authorList>
    </citation>
    <scope>NUCLEOTIDE SEQUENCE</scope>
    <source>
        <strain evidence="2">NC1722</strain>
    </source>
</reference>
<evidence type="ECO:0000256" key="1">
    <source>
        <dbReference type="SAM" id="MobiDB-lite"/>
    </source>
</evidence>
<organism evidence="2 3">
    <name type="scientific">Aldrovandia affinis</name>
    <dbReference type="NCBI Taxonomy" id="143900"/>
    <lineage>
        <taxon>Eukaryota</taxon>
        <taxon>Metazoa</taxon>
        <taxon>Chordata</taxon>
        <taxon>Craniata</taxon>
        <taxon>Vertebrata</taxon>
        <taxon>Euteleostomi</taxon>
        <taxon>Actinopterygii</taxon>
        <taxon>Neopterygii</taxon>
        <taxon>Teleostei</taxon>
        <taxon>Notacanthiformes</taxon>
        <taxon>Halosauridae</taxon>
        <taxon>Aldrovandia</taxon>
    </lineage>
</organism>
<name>A0AAD7SYL1_9TELE</name>
<sequence>MGGRGELRGALIGLVFSNVASVDKTGLKTSADQKHTAPGLCIVRPRRIEGVICQCRWLFVGRSRRHTGEQGPAPEPWDIPETPRAPLPCGSVEPRALRWLFL</sequence>
<accession>A0AAD7SYL1</accession>
<dbReference type="Proteomes" id="UP001221898">
    <property type="component" value="Unassembled WGS sequence"/>
</dbReference>
<evidence type="ECO:0000313" key="2">
    <source>
        <dbReference type="EMBL" id="KAJ8411182.1"/>
    </source>
</evidence>
<dbReference type="EMBL" id="JAINUG010000023">
    <property type="protein sequence ID" value="KAJ8411182.1"/>
    <property type="molecule type" value="Genomic_DNA"/>
</dbReference>
<protein>
    <submittedName>
        <fullName evidence="2">Uncharacterized protein</fullName>
    </submittedName>
</protein>
<dbReference type="AlphaFoldDB" id="A0AAD7SYL1"/>
<feature type="region of interest" description="Disordered" evidence="1">
    <location>
        <begin position="65"/>
        <end position="86"/>
    </location>
</feature>
<keyword evidence="3" id="KW-1185">Reference proteome</keyword>
<proteinExistence type="predicted"/>
<gene>
    <name evidence="2" type="ORF">AAFF_G00171880</name>
</gene>
<comment type="caution">
    <text evidence="2">The sequence shown here is derived from an EMBL/GenBank/DDBJ whole genome shotgun (WGS) entry which is preliminary data.</text>
</comment>
<evidence type="ECO:0000313" key="3">
    <source>
        <dbReference type="Proteomes" id="UP001221898"/>
    </source>
</evidence>